<sequence length="266" mass="30993">MTIMDPFEARLQFIQILETLNPSSMAMSKGVSFALKNQELHEDFHSCILEVLDRIDLNSRINVLYFIESLASSVINNPVKSTNGNGPYINNLKNDFPIIIKKVVPNQNLINLKSTSDILTNMENLYEDHNEELRNLFQDISLTNIDHEVDIKEDESGFKGAWRFLIINKQNGLKQRLKQLNGEVVENKSEVDEKIFTKDQILMRIEADRERHKRFKEVNWIVNRPSGKVEMKEFEKIWNQYGELAEGDYQDLKELNDIAKDSYQVN</sequence>
<dbReference type="PANTHER" id="PTHR28291:SF1">
    <property type="entry name" value="CTD KINASE SUBUNIT GAMMA"/>
    <property type="match status" value="1"/>
</dbReference>
<name>K0KJG3_WICCF</name>
<feature type="domain" description="CID" evidence="2">
    <location>
        <begin position="5"/>
        <end position="153"/>
    </location>
</feature>
<dbReference type="InterPro" id="IPR008942">
    <property type="entry name" value="ENTH_VHS"/>
</dbReference>
<dbReference type="Proteomes" id="UP000009328">
    <property type="component" value="Unassembled WGS sequence"/>
</dbReference>
<feature type="coiled-coil region" evidence="1">
    <location>
        <begin position="112"/>
        <end position="139"/>
    </location>
</feature>
<dbReference type="eggNOG" id="ENOG502RZM5">
    <property type="taxonomic scope" value="Eukaryota"/>
</dbReference>
<keyword evidence="3" id="KW-0418">Kinase</keyword>
<dbReference type="InParanoid" id="K0KJG3"/>
<dbReference type="GO" id="GO:0045943">
    <property type="term" value="P:positive regulation of transcription by RNA polymerase I"/>
    <property type="evidence" value="ECO:0007669"/>
    <property type="project" value="TreeGrafter"/>
</dbReference>
<evidence type="ECO:0000259" key="2">
    <source>
        <dbReference type="PROSITE" id="PS51391"/>
    </source>
</evidence>
<organism evidence="3 4">
    <name type="scientific">Wickerhamomyces ciferrii (strain ATCC 14091 / BCRC 22168 / CBS 111 / JCM 3599 / NBRC 0793 / NRRL Y-1031 F-60-10)</name>
    <name type="common">Yeast</name>
    <name type="synonym">Pichia ciferrii</name>
    <dbReference type="NCBI Taxonomy" id="1206466"/>
    <lineage>
        <taxon>Eukaryota</taxon>
        <taxon>Fungi</taxon>
        <taxon>Dikarya</taxon>
        <taxon>Ascomycota</taxon>
        <taxon>Saccharomycotina</taxon>
        <taxon>Saccharomycetes</taxon>
        <taxon>Phaffomycetales</taxon>
        <taxon>Wickerhamomycetaceae</taxon>
        <taxon>Wickerhamomyces</taxon>
    </lineage>
</organism>
<dbReference type="STRING" id="1206466.K0KJG3"/>
<evidence type="ECO:0000256" key="1">
    <source>
        <dbReference type="SAM" id="Coils"/>
    </source>
</evidence>
<dbReference type="InterPro" id="IPR024638">
    <property type="entry name" value="Ctk3_N"/>
</dbReference>
<dbReference type="GO" id="GO:0070692">
    <property type="term" value="C:CTDK-1 complex"/>
    <property type="evidence" value="ECO:0007669"/>
    <property type="project" value="InterPro"/>
</dbReference>
<dbReference type="GO" id="GO:0016301">
    <property type="term" value="F:kinase activity"/>
    <property type="evidence" value="ECO:0007669"/>
    <property type="project" value="UniProtKB-KW"/>
</dbReference>
<comment type="caution">
    <text evidence="3">The sequence shown here is derived from an EMBL/GenBank/DDBJ whole genome shotgun (WGS) entry which is preliminary data.</text>
</comment>
<dbReference type="PROSITE" id="PS51391">
    <property type="entry name" value="CID"/>
    <property type="match status" value="1"/>
</dbReference>
<dbReference type="Pfam" id="PF12350">
    <property type="entry name" value="CTK3_C"/>
    <property type="match status" value="1"/>
</dbReference>
<evidence type="ECO:0000313" key="4">
    <source>
        <dbReference type="Proteomes" id="UP000009328"/>
    </source>
</evidence>
<proteinExistence type="predicted"/>
<gene>
    <name evidence="3" type="ORF">BN7_4972</name>
</gene>
<evidence type="ECO:0000313" key="3">
    <source>
        <dbReference type="EMBL" id="CCH45390.1"/>
    </source>
</evidence>
<reference evidence="3 4" key="1">
    <citation type="journal article" date="2012" name="Eukaryot. Cell">
        <title>Draft genome sequence of Wickerhamomyces ciferrii NRRL Y-1031 F-60-10.</title>
        <authorList>
            <person name="Schneider J."/>
            <person name="Andrea H."/>
            <person name="Blom J."/>
            <person name="Jaenicke S."/>
            <person name="Ruckert C."/>
            <person name="Schorsch C."/>
            <person name="Szczepanowski R."/>
            <person name="Farwick M."/>
            <person name="Goesmann A."/>
            <person name="Puhler A."/>
            <person name="Schaffer S."/>
            <person name="Tauch A."/>
            <person name="Kohler T."/>
            <person name="Brinkrolf K."/>
        </authorList>
    </citation>
    <scope>NUCLEOTIDE SEQUENCE [LARGE SCALE GENOMIC DNA]</scope>
    <source>
        <strain evidence="4">ATCC 14091 / BCRC 22168 / CBS 111 / JCM 3599 / NBRC 0793 / NRRL Y-1031 F-60-10</strain>
    </source>
</reference>
<dbReference type="FunCoup" id="K0KJG3">
    <property type="interactions" value="52"/>
</dbReference>
<accession>K0KJG3</accession>
<dbReference type="GO" id="GO:0032786">
    <property type="term" value="P:positive regulation of DNA-templated transcription, elongation"/>
    <property type="evidence" value="ECO:0007669"/>
    <property type="project" value="InterPro"/>
</dbReference>
<dbReference type="Pfam" id="PF12243">
    <property type="entry name" value="CTK3"/>
    <property type="match status" value="1"/>
</dbReference>
<dbReference type="AlphaFoldDB" id="K0KJG3"/>
<keyword evidence="4" id="KW-1185">Reference proteome</keyword>
<dbReference type="Gene3D" id="1.25.40.90">
    <property type="match status" value="1"/>
</dbReference>
<keyword evidence="3" id="KW-0808">Transferase</keyword>
<dbReference type="InterPro" id="IPR024637">
    <property type="entry name" value="Ctk3_C"/>
</dbReference>
<dbReference type="PANTHER" id="PTHR28291">
    <property type="entry name" value="CTD KINASE SUBUNIT GAMMA"/>
    <property type="match status" value="1"/>
</dbReference>
<keyword evidence="1" id="KW-0175">Coiled coil</keyword>
<dbReference type="InterPro" id="IPR006569">
    <property type="entry name" value="CID_dom"/>
</dbReference>
<dbReference type="InterPro" id="IPR042326">
    <property type="entry name" value="Ctk3"/>
</dbReference>
<protein>
    <submittedName>
        <fullName evidence="3">CTD kinase subunit gamma</fullName>
    </submittedName>
</protein>
<dbReference type="EMBL" id="CAIF01000195">
    <property type="protein sequence ID" value="CCH45390.1"/>
    <property type="molecule type" value="Genomic_DNA"/>
</dbReference>
<dbReference type="HOGENOM" id="CLU_051552_0_0_1"/>